<dbReference type="InterPro" id="IPR036291">
    <property type="entry name" value="NAD(P)-bd_dom_sf"/>
</dbReference>
<proteinExistence type="predicted"/>
<dbReference type="SUPFAM" id="SSF51735">
    <property type="entry name" value="NAD(P)-binding Rossmann-fold domains"/>
    <property type="match status" value="1"/>
</dbReference>
<comment type="caution">
    <text evidence="2">The sequence shown here is derived from an EMBL/GenBank/DDBJ whole genome shotgun (WGS) entry which is preliminary data.</text>
</comment>
<evidence type="ECO:0000313" key="2">
    <source>
        <dbReference type="EMBL" id="MBB4144184.1"/>
    </source>
</evidence>
<protein>
    <submittedName>
        <fullName evidence="2">NAD(P)-dependent dehydrogenase (Short-subunit alcohol dehydrogenase family)</fullName>
    </submittedName>
</protein>
<evidence type="ECO:0000313" key="3">
    <source>
        <dbReference type="Proteomes" id="UP000519897"/>
    </source>
</evidence>
<reference evidence="2 3" key="1">
    <citation type="submission" date="2020-08" db="EMBL/GenBank/DDBJ databases">
        <title>Genomic Encyclopedia of Type Strains, Phase IV (KMG-IV): sequencing the most valuable type-strain genomes for metagenomic binning, comparative biology and taxonomic classification.</title>
        <authorList>
            <person name="Goeker M."/>
        </authorList>
    </citation>
    <scope>NUCLEOTIDE SEQUENCE [LARGE SCALE GENOMIC DNA]</scope>
    <source>
        <strain evidence="2 3">DSM 29514</strain>
    </source>
</reference>
<dbReference type="EMBL" id="JACIEC010000002">
    <property type="protein sequence ID" value="MBB4144184.1"/>
    <property type="molecule type" value="Genomic_DNA"/>
</dbReference>
<gene>
    <name evidence="2" type="ORF">GGQ72_002736</name>
</gene>
<keyword evidence="3" id="KW-1185">Reference proteome</keyword>
<feature type="region of interest" description="Disordered" evidence="1">
    <location>
        <begin position="49"/>
        <end position="82"/>
    </location>
</feature>
<dbReference type="RefSeq" id="WP_062555940.1">
    <property type="nucleotide sequence ID" value="NZ_CP049250.1"/>
</dbReference>
<sequence>MKDFEGKVIFGTGGASGLGAKIVEPLSAGGARIAIADYDVAGAQRLAEETKGAKADDGSSVCRPRLSGNAEDQTPPAMSSDR</sequence>
<dbReference type="Proteomes" id="UP000519897">
    <property type="component" value="Unassembled WGS sequence"/>
</dbReference>
<dbReference type="AlphaFoldDB" id="A0A7W6LGX0"/>
<dbReference type="Gene3D" id="3.40.50.720">
    <property type="entry name" value="NAD(P)-binding Rossmann-like Domain"/>
    <property type="match status" value="1"/>
</dbReference>
<name>A0A7W6LGX0_9HYPH</name>
<evidence type="ECO:0000256" key="1">
    <source>
        <dbReference type="SAM" id="MobiDB-lite"/>
    </source>
</evidence>
<accession>A0A7W6LGX0</accession>
<organism evidence="2 3">
    <name type="scientific">Rhizobium rhizoryzae</name>
    <dbReference type="NCBI Taxonomy" id="451876"/>
    <lineage>
        <taxon>Bacteria</taxon>
        <taxon>Pseudomonadati</taxon>
        <taxon>Pseudomonadota</taxon>
        <taxon>Alphaproteobacteria</taxon>
        <taxon>Hyphomicrobiales</taxon>
        <taxon>Rhizobiaceae</taxon>
        <taxon>Rhizobium/Agrobacterium group</taxon>
        <taxon>Rhizobium</taxon>
    </lineage>
</organism>